<dbReference type="HOGENOM" id="CLU_2298484_0_0_1"/>
<keyword evidence="6" id="KW-0788">Thiol protease</keyword>
<dbReference type="AlphaFoldDB" id="A0A0C9T1P6"/>
<dbReference type="EC" id="3.4.19.12" evidence="2"/>
<comment type="catalytic activity">
    <reaction evidence="1">
        <text>Thiol-dependent hydrolysis of ester, thioester, amide, peptide and isopeptide bonds formed by the C-terminal Gly of ubiquitin (a 76-residue protein attached to proteins as an intracellular targeting signal).</text>
        <dbReference type="EC" id="3.4.19.12"/>
    </reaction>
</comment>
<evidence type="ECO:0000256" key="6">
    <source>
        <dbReference type="ARBA" id="ARBA00022807"/>
    </source>
</evidence>
<dbReference type="GO" id="GO:0006508">
    <property type="term" value="P:proteolysis"/>
    <property type="evidence" value="ECO:0007669"/>
    <property type="project" value="UniProtKB-KW"/>
</dbReference>
<dbReference type="InterPro" id="IPR051346">
    <property type="entry name" value="OTU_Deubiquitinase"/>
</dbReference>
<evidence type="ECO:0000256" key="4">
    <source>
        <dbReference type="ARBA" id="ARBA00022786"/>
    </source>
</evidence>
<dbReference type="EMBL" id="KN820961">
    <property type="protein sequence ID" value="KIJ05463.1"/>
    <property type="molecule type" value="Genomic_DNA"/>
</dbReference>
<feature type="non-terminal residue" evidence="7">
    <location>
        <position position="102"/>
    </location>
</feature>
<evidence type="ECO:0000256" key="5">
    <source>
        <dbReference type="ARBA" id="ARBA00022801"/>
    </source>
</evidence>
<gene>
    <name evidence="8" type="ORF">PAXINDRAFT_44871</name>
    <name evidence="7" type="ORF">PAXINDRAFT_48691</name>
</gene>
<sequence length="102" mass="11527">IKFPLGFRAAVTLGPKVTKDRLAQGCMRMRKLGHGHSVMFFAPREVDQNIRLISSKDDTDVIDAADILRWTILETCDEIQLRAPQWAQQGADHGSRYDAWSS</sequence>
<organism evidence="7 9">
    <name type="scientific">Paxillus involutus ATCC 200175</name>
    <dbReference type="NCBI Taxonomy" id="664439"/>
    <lineage>
        <taxon>Eukaryota</taxon>
        <taxon>Fungi</taxon>
        <taxon>Dikarya</taxon>
        <taxon>Basidiomycota</taxon>
        <taxon>Agaricomycotina</taxon>
        <taxon>Agaricomycetes</taxon>
        <taxon>Agaricomycetidae</taxon>
        <taxon>Boletales</taxon>
        <taxon>Paxilineae</taxon>
        <taxon>Paxillaceae</taxon>
        <taxon>Paxillus</taxon>
    </lineage>
</organism>
<reference evidence="7 9" key="1">
    <citation type="submission" date="2014-06" db="EMBL/GenBank/DDBJ databases">
        <authorList>
            <consortium name="DOE Joint Genome Institute"/>
            <person name="Kuo A."/>
            <person name="Kohler A."/>
            <person name="Nagy L.G."/>
            <person name="Floudas D."/>
            <person name="Copeland A."/>
            <person name="Barry K.W."/>
            <person name="Cichocki N."/>
            <person name="Veneault-Fourrey C."/>
            <person name="LaButti K."/>
            <person name="Lindquist E.A."/>
            <person name="Lipzen A."/>
            <person name="Lundell T."/>
            <person name="Morin E."/>
            <person name="Murat C."/>
            <person name="Sun H."/>
            <person name="Tunlid A."/>
            <person name="Henrissat B."/>
            <person name="Grigoriev I.V."/>
            <person name="Hibbett D.S."/>
            <person name="Martin F."/>
            <person name="Nordberg H.P."/>
            <person name="Cantor M.N."/>
            <person name="Hua S.X."/>
        </authorList>
    </citation>
    <scope>NUCLEOTIDE SEQUENCE [LARGE SCALE GENOMIC DNA]</scope>
    <source>
        <strain evidence="7 9">ATCC 200175</strain>
    </source>
</reference>
<dbReference type="EMBL" id="KN820964">
    <property type="protein sequence ID" value="KIJ05458.1"/>
    <property type="molecule type" value="Genomic_DNA"/>
</dbReference>
<dbReference type="GO" id="GO:0004843">
    <property type="term" value="F:cysteine-type deubiquitinase activity"/>
    <property type="evidence" value="ECO:0007669"/>
    <property type="project" value="UniProtKB-EC"/>
</dbReference>
<dbReference type="OrthoDB" id="3182339at2759"/>
<evidence type="ECO:0000313" key="9">
    <source>
        <dbReference type="Proteomes" id="UP000053647"/>
    </source>
</evidence>
<dbReference type="PANTHER" id="PTHR13367">
    <property type="entry name" value="UBIQUITIN THIOESTERASE"/>
    <property type="match status" value="1"/>
</dbReference>
<evidence type="ECO:0000256" key="2">
    <source>
        <dbReference type="ARBA" id="ARBA00012759"/>
    </source>
</evidence>
<protein>
    <recommendedName>
        <fullName evidence="2">ubiquitinyl hydrolase 1</fullName>
        <ecNumber evidence="2">3.4.19.12</ecNumber>
    </recommendedName>
</protein>
<reference evidence="7" key="3">
    <citation type="submission" date="2015-02" db="EMBL/GenBank/DDBJ databases">
        <title>Evolutionary Origins and Diversification of the Mycorrhizal Mutualists.</title>
        <authorList>
            <consortium name="DOE Joint Genome Institute"/>
            <consortium name="Mycorrhizal Genomics Consortium"/>
            <person name="Kohler A."/>
            <person name="Kuo A."/>
            <person name="Nagy L.G."/>
            <person name="Floudas D."/>
            <person name="Copeland A."/>
            <person name="Barry K.W."/>
            <person name="Cichocki N."/>
            <person name="Veneault-Fourrey C."/>
            <person name="LaButti K."/>
            <person name="Lindquist E.A."/>
            <person name="Lipzen A."/>
            <person name="Lundell T."/>
            <person name="Morin E."/>
            <person name="Murat C."/>
            <person name="Riley R."/>
            <person name="Ohm R."/>
            <person name="Sun H."/>
            <person name="Tunlid A."/>
            <person name="Henrissat B."/>
            <person name="Grigoriev I.V."/>
            <person name="Hibbett D.S."/>
            <person name="Martin F."/>
        </authorList>
    </citation>
    <scope>NUCLEOTIDE SEQUENCE</scope>
    <source>
        <strain evidence="7">ATCC 200175</strain>
    </source>
</reference>
<feature type="non-terminal residue" evidence="7">
    <location>
        <position position="1"/>
    </location>
</feature>
<dbReference type="Proteomes" id="UP000053647">
    <property type="component" value="Unassembled WGS sequence"/>
</dbReference>
<evidence type="ECO:0000256" key="1">
    <source>
        <dbReference type="ARBA" id="ARBA00000707"/>
    </source>
</evidence>
<keyword evidence="3" id="KW-0645">Protease</keyword>
<dbReference type="PANTHER" id="PTHR13367:SF34">
    <property type="match status" value="1"/>
</dbReference>
<accession>A0A0C9T1P6</accession>
<proteinExistence type="predicted"/>
<keyword evidence="9" id="KW-1185">Reference proteome</keyword>
<keyword evidence="4" id="KW-0833">Ubl conjugation pathway</keyword>
<name>A0A0C9T1P6_PAXIN</name>
<reference evidence="9" key="2">
    <citation type="submission" date="2015-01" db="EMBL/GenBank/DDBJ databases">
        <title>Evolutionary Origins and Diversification of the Mycorrhizal Mutualists.</title>
        <authorList>
            <consortium name="DOE Joint Genome Institute"/>
            <consortium name="Mycorrhizal Genomics Consortium"/>
            <person name="Kohler A."/>
            <person name="Kuo A."/>
            <person name="Nagy L.G."/>
            <person name="Floudas D."/>
            <person name="Copeland A."/>
            <person name="Barry K.W."/>
            <person name="Cichocki N."/>
            <person name="Veneault-Fourrey C."/>
            <person name="LaButti K."/>
            <person name="Lindquist E.A."/>
            <person name="Lipzen A."/>
            <person name="Lundell T."/>
            <person name="Morin E."/>
            <person name="Murat C."/>
            <person name="Riley R."/>
            <person name="Ohm R."/>
            <person name="Sun H."/>
            <person name="Tunlid A."/>
            <person name="Henrissat B."/>
            <person name="Grigoriev I.V."/>
            <person name="Hibbett D.S."/>
            <person name="Martin F."/>
        </authorList>
    </citation>
    <scope>NUCLEOTIDE SEQUENCE [LARGE SCALE GENOMIC DNA]</scope>
    <source>
        <strain evidence="8 9">ATCC 200175</strain>
    </source>
</reference>
<evidence type="ECO:0000313" key="7">
    <source>
        <dbReference type="EMBL" id="KIJ05458.1"/>
    </source>
</evidence>
<evidence type="ECO:0000313" key="8">
    <source>
        <dbReference type="EMBL" id="KIJ05463.1"/>
    </source>
</evidence>
<evidence type="ECO:0000256" key="3">
    <source>
        <dbReference type="ARBA" id="ARBA00022670"/>
    </source>
</evidence>
<keyword evidence="5" id="KW-0378">Hydrolase</keyword>